<dbReference type="EMBL" id="MCHY01000008">
    <property type="protein sequence ID" value="RKD23762.1"/>
    <property type="molecule type" value="Genomic_DNA"/>
</dbReference>
<name>A0A419SII3_9BACL</name>
<keyword evidence="2" id="KW-1185">Reference proteome</keyword>
<dbReference type="AlphaFoldDB" id="A0A419SII3"/>
<dbReference type="InterPro" id="IPR026838">
    <property type="entry name" value="YheC/D"/>
</dbReference>
<gene>
    <name evidence="1" type="ORF">BEP19_04855</name>
</gene>
<evidence type="ECO:0008006" key="3">
    <source>
        <dbReference type="Google" id="ProtNLM"/>
    </source>
</evidence>
<proteinExistence type="predicted"/>
<dbReference type="OrthoDB" id="7869153at2"/>
<evidence type="ECO:0000313" key="1">
    <source>
        <dbReference type="EMBL" id="RKD23762.1"/>
    </source>
</evidence>
<evidence type="ECO:0000313" key="2">
    <source>
        <dbReference type="Proteomes" id="UP000284219"/>
    </source>
</evidence>
<dbReference type="Gene3D" id="3.30.470.20">
    <property type="entry name" value="ATP-grasp fold, B domain"/>
    <property type="match status" value="1"/>
</dbReference>
<organism evidence="1 2">
    <name type="scientific">Ammoniphilus oxalaticus</name>
    <dbReference type="NCBI Taxonomy" id="66863"/>
    <lineage>
        <taxon>Bacteria</taxon>
        <taxon>Bacillati</taxon>
        <taxon>Bacillota</taxon>
        <taxon>Bacilli</taxon>
        <taxon>Bacillales</taxon>
        <taxon>Paenibacillaceae</taxon>
        <taxon>Aneurinibacillus group</taxon>
        <taxon>Ammoniphilus</taxon>
    </lineage>
</organism>
<comment type="caution">
    <text evidence="1">The sequence shown here is derived from an EMBL/GenBank/DDBJ whole genome shotgun (WGS) entry which is preliminary data.</text>
</comment>
<dbReference type="SUPFAM" id="SSF56059">
    <property type="entry name" value="Glutathione synthetase ATP-binding domain-like"/>
    <property type="match status" value="1"/>
</dbReference>
<protein>
    <recommendedName>
        <fullName evidence="3">ATP-grasp domain-containing protein</fullName>
    </recommendedName>
</protein>
<sequence length="443" mass="50416">MNQIRTTTLSFQPSANQWTLHVPVSTLKKLVKQNKMVHLGRKEKGRELALSSSPPKYNSFSTKIKVAQHQQTLTAGPLIGILTVRRGAGFKGNKRNFIDIMRMGKQLGALVYVFAAEDIDWSTNTVGAFLYDETKNSWKRASEMPLPDVVYNRIPYRADEEKEFAQRAINRLTSMPSLRLFNSHFFNKWHLYEKLSKDPKVGKYVPDTIKFETSKDLLAMVNKHPFLYLKPIDGKAGQGIMTVETSGERHILKQRIGSKLVVRADLSQQKLWELIKETRQKGYVLQQGVHLATYNQRPFDIRVLIQKDRTGTFQLSGIGIRVAGKNSITTHVPRGGSIAAPDIVLRHARPADHEQMIKRIQQVALGLATALEDRYPGLAEMSMDIGLDTKGQLWFFEANAKPMKFDEPHIRKLSLERIIEYSQYLSKFTAKEERSHASKTNNA</sequence>
<dbReference type="Pfam" id="PF14398">
    <property type="entry name" value="ATPgrasp_YheCD"/>
    <property type="match status" value="1"/>
</dbReference>
<reference evidence="1 2" key="1">
    <citation type="submission" date="2016-08" db="EMBL/GenBank/DDBJ databases">
        <title>Novel Firmicute Genomes.</title>
        <authorList>
            <person name="Poppleton D.I."/>
            <person name="Gribaldo S."/>
        </authorList>
    </citation>
    <scope>NUCLEOTIDE SEQUENCE [LARGE SCALE GENOMIC DNA]</scope>
    <source>
        <strain evidence="1 2">RAOx-1</strain>
    </source>
</reference>
<dbReference type="RefSeq" id="WP_120188989.1">
    <property type="nucleotide sequence ID" value="NZ_MCHY01000008.1"/>
</dbReference>
<accession>A0A419SII3</accession>
<dbReference type="Proteomes" id="UP000284219">
    <property type="component" value="Unassembled WGS sequence"/>
</dbReference>